<evidence type="ECO:0000313" key="3">
    <source>
        <dbReference type="Proteomes" id="UP000050863"/>
    </source>
</evidence>
<sequence>MSTAHGATALGPTTGSAPRVSSFFKRYWGAFQEQRKRNKLRGDLFDLTDRELQDIGIARGEIDYVASHRSIDPRGIRSADPMNV</sequence>
<name>A0A0R3LM65_9BRAD</name>
<protein>
    <recommendedName>
        <fullName evidence="1">YjiS-like domain-containing protein</fullName>
    </recommendedName>
</protein>
<dbReference type="OrthoDB" id="8116725at2"/>
<dbReference type="Pfam" id="PF06568">
    <property type="entry name" value="YjiS-like"/>
    <property type="match status" value="1"/>
</dbReference>
<dbReference type="STRING" id="280332.CQ12_26875"/>
<dbReference type="AlphaFoldDB" id="A0A0R3LM65"/>
<gene>
    <name evidence="2" type="ORF">CQ12_26875</name>
</gene>
<proteinExistence type="predicted"/>
<evidence type="ECO:0000259" key="1">
    <source>
        <dbReference type="Pfam" id="PF06568"/>
    </source>
</evidence>
<accession>A0A0R3LM65</accession>
<comment type="caution">
    <text evidence="2">The sequence shown here is derived from an EMBL/GenBank/DDBJ whole genome shotgun (WGS) entry which is preliminary data.</text>
</comment>
<evidence type="ECO:0000313" key="2">
    <source>
        <dbReference type="EMBL" id="KRR08840.1"/>
    </source>
</evidence>
<feature type="domain" description="YjiS-like" evidence="1">
    <location>
        <begin position="31"/>
        <end position="63"/>
    </location>
</feature>
<organism evidence="2 3">
    <name type="scientific">Bradyrhizobium jicamae</name>
    <dbReference type="NCBI Taxonomy" id="280332"/>
    <lineage>
        <taxon>Bacteria</taxon>
        <taxon>Pseudomonadati</taxon>
        <taxon>Pseudomonadota</taxon>
        <taxon>Alphaproteobacteria</taxon>
        <taxon>Hyphomicrobiales</taxon>
        <taxon>Nitrobacteraceae</taxon>
        <taxon>Bradyrhizobium</taxon>
    </lineage>
</organism>
<keyword evidence="3" id="KW-1185">Reference proteome</keyword>
<dbReference type="EMBL" id="LLXZ01000081">
    <property type="protein sequence ID" value="KRR08840.1"/>
    <property type="molecule type" value="Genomic_DNA"/>
</dbReference>
<dbReference type="Proteomes" id="UP000050863">
    <property type="component" value="Unassembled WGS sequence"/>
</dbReference>
<dbReference type="InterPro" id="IPR009506">
    <property type="entry name" value="YjiS-like"/>
</dbReference>
<reference evidence="2 3" key="1">
    <citation type="submission" date="2014-03" db="EMBL/GenBank/DDBJ databases">
        <title>Bradyrhizobium valentinum sp. nov., isolated from effective nodules of Lupinus mariae-josephae, a lupine endemic of basic-lime soils in Eastern Spain.</title>
        <authorList>
            <person name="Duran D."/>
            <person name="Rey L."/>
            <person name="Navarro A."/>
            <person name="Busquets A."/>
            <person name="Imperial J."/>
            <person name="Ruiz-Argueso T."/>
        </authorList>
    </citation>
    <scope>NUCLEOTIDE SEQUENCE [LARGE SCALE GENOMIC DNA]</scope>
    <source>
        <strain evidence="2 3">PAC68</strain>
    </source>
</reference>